<dbReference type="HOGENOM" id="CLU_160770_0_0_5"/>
<dbReference type="InterPro" id="IPR046659">
    <property type="entry name" value="DUF6768"/>
</dbReference>
<keyword evidence="1" id="KW-0472">Membrane</keyword>
<keyword evidence="3" id="KW-1185">Reference proteome</keyword>
<dbReference type="Pfam" id="PF20556">
    <property type="entry name" value="DUF6768"/>
    <property type="match status" value="1"/>
</dbReference>
<dbReference type="Proteomes" id="UP000002931">
    <property type="component" value="Unassembled WGS sequence"/>
</dbReference>
<keyword evidence="1" id="KW-1133">Transmembrane helix</keyword>
<feature type="transmembrane region" description="Helical" evidence="1">
    <location>
        <begin position="43"/>
        <end position="66"/>
    </location>
</feature>
<evidence type="ECO:0000256" key="1">
    <source>
        <dbReference type="SAM" id="Phobius"/>
    </source>
</evidence>
<gene>
    <name evidence="2" type="ORF">RB2654_07781</name>
</gene>
<evidence type="ECO:0000313" key="2">
    <source>
        <dbReference type="EMBL" id="EAQ11965.1"/>
    </source>
</evidence>
<evidence type="ECO:0000313" key="3">
    <source>
        <dbReference type="Proteomes" id="UP000002931"/>
    </source>
</evidence>
<feature type="transmembrane region" description="Helical" evidence="1">
    <location>
        <begin position="78"/>
        <end position="96"/>
    </location>
</feature>
<sequence length="123" mass="13857">MMNKIDRMIEEALSEEDRAIAEATAERGWFALALGTFRGKLGWITWVVMIVQTTMFGFAVWCGFRFYGATDVLTAVKWGITAAVLALMATVLKLSLMPQIQADRILLELRRVELMIAKRDTGQ</sequence>
<accession>A3VIN4</accession>
<name>A3VIN4_9RHOB</name>
<dbReference type="STRING" id="314271.RB2654_07781"/>
<keyword evidence="1" id="KW-0812">Transmembrane</keyword>
<proteinExistence type="predicted"/>
<reference evidence="2 3" key="1">
    <citation type="journal article" date="2010" name="J. Bacteriol.">
        <title>Genome sequences of Pelagibaca bermudensis HTCC2601T and Maritimibacter alkaliphilus HTCC2654T, the type strains of two marine Roseobacter genera.</title>
        <authorList>
            <person name="Thrash J.C."/>
            <person name="Cho J.C."/>
            <person name="Ferriera S."/>
            <person name="Johnson J."/>
            <person name="Vergin K.L."/>
            <person name="Giovannoni S.J."/>
        </authorList>
    </citation>
    <scope>NUCLEOTIDE SEQUENCE [LARGE SCALE GENOMIC DNA]</scope>
    <source>
        <strain evidence="2 3">HTCC2654</strain>
    </source>
</reference>
<comment type="caution">
    <text evidence="2">The sequence shown here is derived from an EMBL/GenBank/DDBJ whole genome shotgun (WGS) entry which is preliminary data.</text>
</comment>
<protein>
    <submittedName>
        <fullName evidence="2">Uncharacterized protein</fullName>
    </submittedName>
</protein>
<dbReference type="AlphaFoldDB" id="A3VIN4"/>
<dbReference type="eggNOG" id="ENOG50335UG">
    <property type="taxonomic scope" value="Bacteria"/>
</dbReference>
<dbReference type="EMBL" id="AAMT01000011">
    <property type="protein sequence ID" value="EAQ11965.1"/>
    <property type="molecule type" value="Genomic_DNA"/>
</dbReference>
<organism evidence="2 3">
    <name type="scientific">Maritimibacter alkaliphilus HTCC2654</name>
    <dbReference type="NCBI Taxonomy" id="314271"/>
    <lineage>
        <taxon>Bacteria</taxon>
        <taxon>Pseudomonadati</taxon>
        <taxon>Pseudomonadota</taxon>
        <taxon>Alphaproteobacteria</taxon>
        <taxon>Rhodobacterales</taxon>
        <taxon>Roseobacteraceae</taxon>
        <taxon>Maritimibacter</taxon>
    </lineage>
</organism>